<dbReference type="EMBL" id="JAVIIQ010000003">
    <property type="protein sequence ID" value="MDX8531251.1"/>
    <property type="molecule type" value="Genomic_DNA"/>
</dbReference>
<organism evidence="5 6">
    <name type="scientific">Mesorhizobium vachelliae</name>
    <dbReference type="NCBI Taxonomy" id="3072309"/>
    <lineage>
        <taxon>Bacteria</taxon>
        <taxon>Pseudomonadati</taxon>
        <taxon>Pseudomonadota</taxon>
        <taxon>Alphaproteobacteria</taxon>
        <taxon>Hyphomicrobiales</taxon>
        <taxon>Phyllobacteriaceae</taxon>
        <taxon>Mesorhizobium</taxon>
    </lineage>
</organism>
<name>A0ABU5A4X4_9HYPH</name>
<keyword evidence="4" id="KW-1133">Transmembrane helix</keyword>
<dbReference type="Pfam" id="PF01183">
    <property type="entry name" value="Glyco_hydro_25"/>
    <property type="match status" value="1"/>
</dbReference>
<dbReference type="Gene3D" id="3.20.20.80">
    <property type="entry name" value="Glycosidases"/>
    <property type="match status" value="1"/>
</dbReference>
<proteinExistence type="inferred from homology"/>
<evidence type="ECO:0000313" key="5">
    <source>
        <dbReference type="EMBL" id="MDX8531251.1"/>
    </source>
</evidence>
<reference evidence="5 6" key="1">
    <citation type="submission" date="2023-08" db="EMBL/GenBank/DDBJ databases">
        <title>Implementing the SeqCode for naming new Mesorhizobium species isolated from Vachellia karroo root nodules.</title>
        <authorList>
            <person name="Van Lill M."/>
        </authorList>
    </citation>
    <scope>NUCLEOTIDE SEQUENCE [LARGE SCALE GENOMIC DNA]</scope>
    <source>
        <strain evidence="5 6">VK25D</strain>
    </source>
</reference>
<evidence type="ECO:0000313" key="6">
    <source>
        <dbReference type="Proteomes" id="UP001285154"/>
    </source>
</evidence>
<dbReference type="PROSITE" id="PS51257">
    <property type="entry name" value="PROKAR_LIPOPROTEIN"/>
    <property type="match status" value="1"/>
</dbReference>
<accession>A0ABU5A4X4</accession>
<dbReference type="PANTHER" id="PTHR34135">
    <property type="entry name" value="LYSOZYME"/>
    <property type="match status" value="1"/>
</dbReference>
<keyword evidence="2" id="KW-0378">Hydrolase</keyword>
<keyword evidence="3" id="KW-0326">Glycosidase</keyword>
<comment type="similarity">
    <text evidence="1">Belongs to the glycosyl hydrolase 25 family.</text>
</comment>
<feature type="transmembrane region" description="Helical" evidence="4">
    <location>
        <begin position="6"/>
        <end position="27"/>
    </location>
</feature>
<protein>
    <submittedName>
        <fullName evidence="5">GH25 family lysozyme</fullName>
    </submittedName>
</protein>
<dbReference type="SUPFAM" id="SSF51445">
    <property type="entry name" value="(Trans)glycosidases"/>
    <property type="match status" value="1"/>
</dbReference>
<keyword evidence="4" id="KW-0812">Transmembrane</keyword>
<dbReference type="SMART" id="SM00641">
    <property type="entry name" value="Glyco_25"/>
    <property type="match status" value="1"/>
</dbReference>
<sequence length="245" mass="26933">MGKRIVFWGLAGVVVACAVAAGAYFWFRGFSPDREEFPIRGIDVSHHQGRIDWQRVAADDVAFAIIKATEGGTHVDTQFTTNLREARAAGLAVGAYHFFTFCRPGADQARNFMSVVPHDAPLLPPVVDIEFGGNCPQRPSPEQLNVELAAFLGPVEAAFGKQAIFYLTDEAAGAYSGSIMTRQRWLRSLALRPRENDWIYWQYHNMGRVDGIEGDVDLNVLKGSRETLAALFAPESSSSGTPQSR</sequence>
<keyword evidence="4" id="KW-0472">Membrane</keyword>
<dbReference type="PROSITE" id="PS51904">
    <property type="entry name" value="GLYCOSYL_HYDROL_F25_2"/>
    <property type="match status" value="1"/>
</dbReference>
<dbReference type="InterPro" id="IPR018077">
    <property type="entry name" value="Glyco_hydro_fam25_subgr"/>
</dbReference>
<dbReference type="InterPro" id="IPR017853">
    <property type="entry name" value="GH"/>
</dbReference>
<dbReference type="InterPro" id="IPR002053">
    <property type="entry name" value="Glyco_hydro_25"/>
</dbReference>
<dbReference type="CDD" id="cd06413">
    <property type="entry name" value="GH25_muramidase_1"/>
    <property type="match status" value="1"/>
</dbReference>
<dbReference type="PANTHER" id="PTHR34135:SF2">
    <property type="entry name" value="LYSOZYME"/>
    <property type="match status" value="1"/>
</dbReference>
<evidence type="ECO:0000256" key="4">
    <source>
        <dbReference type="SAM" id="Phobius"/>
    </source>
</evidence>
<evidence type="ECO:0000256" key="2">
    <source>
        <dbReference type="ARBA" id="ARBA00022801"/>
    </source>
</evidence>
<gene>
    <name evidence="5" type="ORF">RFM42_09680</name>
</gene>
<evidence type="ECO:0000256" key="1">
    <source>
        <dbReference type="ARBA" id="ARBA00010646"/>
    </source>
</evidence>
<dbReference type="Proteomes" id="UP001285154">
    <property type="component" value="Unassembled WGS sequence"/>
</dbReference>
<keyword evidence="6" id="KW-1185">Reference proteome</keyword>
<evidence type="ECO:0000256" key="3">
    <source>
        <dbReference type="ARBA" id="ARBA00023295"/>
    </source>
</evidence>
<comment type="caution">
    <text evidence="5">The sequence shown here is derived from an EMBL/GenBank/DDBJ whole genome shotgun (WGS) entry which is preliminary data.</text>
</comment>